<evidence type="ECO:0000313" key="2">
    <source>
        <dbReference type="Proteomes" id="UP000269265"/>
    </source>
</evidence>
<comment type="caution">
    <text evidence="1">The sequence shown here is derived from an EMBL/GenBank/DDBJ whole genome shotgun (WGS) entry which is preliminary data.</text>
</comment>
<dbReference type="EMBL" id="RSED01000026">
    <property type="protein sequence ID" value="RRS01185.1"/>
    <property type="molecule type" value="Genomic_DNA"/>
</dbReference>
<organism evidence="1 2">
    <name type="scientific">Aquabacterium soli</name>
    <dbReference type="NCBI Taxonomy" id="2493092"/>
    <lineage>
        <taxon>Bacteria</taxon>
        <taxon>Pseudomonadati</taxon>
        <taxon>Pseudomonadota</taxon>
        <taxon>Betaproteobacteria</taxon>
        <taxon>Burkholderiales</taxon>
        <taxon>Aquabacterium</taxon>
    </lineage>
</organism>
<protein>
    <submittedName>
        <fullName evidence="1">Uncharacterized protein</fullName>
    </submittedName>
</protein>
<gene>
    <name evidence="1" type="ORF">EIP75_21660</name>
</gene>
<name>A0A3R8S5T3_9BURK</name>
<dbReference type="RefSeq" id="WP_125245285.1">
    <property type="nucleotide sequence ID" value="NZ_RSED01000026.1"/>
</dbReference>
<dbReference type="Proteomes" id="UP000269265">
    <property type="component" value="Unassembled WGS sequence"/>
</dbReference>
<dbReference type="OrthoDB" id="6893545at2"/>
<accession>A0A3R8S5T3</accession>
<dbReference type="AlphaFoldDB" id="A0A3R8S5T3"/>
<proteinExistence type="predicted"/>
<evidence type="ECO:0000313" key="1">
    <source>
        <dbReference type="EMBL" id="RRS01185.1"/>
    </source>
</evidence>
<sequence>MKIELHAGGKLKMARQQQKWIGNDSMQTALFAGEEVMAITDDKGGFDLLYLGFQTGGFASLEEAKVSAPAFASAVLAHMATLI</sequence>
<reference evidence="1 2" key="1">
    <citation type="submission" date="2018-12" db="EMBL/GenBank/DDBJ databases">
        <title>The whole draft genome of Aquabacterium sp. SJQ9.</title>
        <authorList>
            <person name="Sun L."/>
            <person name="Gao X."/>
            <person name="Chen W."/>
            <person name="Huang K."/>
        </authorList>
    </citation>
    <scope>NUCLEOTIDE SEQUENCE [LARGE SCALE GENOMIC DNA]</scope>
    <source>
        <strain evidence="1 2">SJQ9</strain>
    </source>
</reference>
<keyword evidence="2" id="KW-1185">Reference proteome</keyword>